<dbReference type="EMBL" id="CP134854">
    <property type="protein sequence ID" value="WNL30650.1"/>
    <property type="molecule type" value="Genomic_DNA"/>
</dbReference>
<feature type="transmembrane region" description="Helical" evidence="1">
    <location>
        <begin position="283"/>
        <end position="299"/>
    </location>
</feature>
<feature type="transmembrane region" description="Helical" evidence="1">
    <location>
        <begin position="211"/>
        <end position="231"/>
    </location>
</feature>
<evidence type="ECO:0000313" key="2">
    <source>
        <dbReference type="EMBL" id="WNL30650.1"/>
    </source>
</evidence>
<feature type="transmembrane region" description="Helical" evidence="1">
    <location>
        <begin position="89"/>
        <end position="106"/>
    </location>
</feature>
<accession>A0AA96DM80</accession>
<gene>
    <name evidence="2" type="ORF">RMQ68_04475</name>
</gene>
<keyword evidence="1" id="KW-1133">Transmembrane helix</keyword>
<feature type="transmembrane region" description="Helical" evidence="1">
    <location>
        <begin position="237"/>
        <end position="255"/>
    </location>
</feature>
<sequence length="627" mass="73324">MSFLKNNNTINKFFFSTFIKNISVSTITFLSSILFLIFVLFYANLVFIQFSFFEIIKVFSLFLIIFLGLAITFNTWILKEKLNINSINLFLSFFIFIFLLCILFSPNDGFYSYYRTYPLLDVETGFGWHHDSAFHVSIINSFINFNYPSIGQHDTPIIFYHVFSHFVDSLIIRISEVDAWDSYGLFYFFKSAFLLLSILILITTVCKNTKLFVFILSIVIIIPIVVGTWHAVGSHGLWFTSYLIILSSVFIFNIINKKEFLFRDFFILILLLILISLGKVSSGFSYTLLIGFVLLLINYKNYRIYLFGIVMLLFFYLYNSLITGSSSGLSFIGFKNTLKILILETDIFYNQLGQIYIIILLTFLIGLLFNSKITKIVSLSGLFSCIILSIMISMNPNFSQSDIWYFIYGLSSILFIFSYISIINDINQTRVYSNKLYTYLITIVISLILLSYLNATKFNLFNIRFDSIKFIAYNINYHYFLKLDEKIGLEEKISLKRQFFSNPIEKLSLKNRPLVNLKLNLYEFMYINNLKKKDTLLYIPKEIFENDFNQFKEEEWSRGMIVYAIIGVPLIHGIHSLRYTYGYADYDTTSTWVSKNLFNVEEACKFGKNIVTLENYKNLEFSLIKCK</sequence>
<feature type="transmembrane region" description="Helical" evidence="1">
    <location>
        <begin position="21"/>
        <end position="43"/>
    </location>
</feature>
<feature type="transmembrane region" description="Helical" evidence="1">
    <location>
        <begin position="55"/>
        <end position="77"/>
    </location>
</feature>
<feature type="transmembrane region" description="Helical" evidence="1">
    <location>
        <begin position="376"/>
        <end position="393"/>
    </location>
</feature>
<feature type="transmembrane region" description="Helical" evidence="1">
    <location>
        <begin position="260"/>
        <end position="277"/>
    </location>
</feature>
<proteinExistence type="predicted"/>
<feature type="transmembrane region" description="Helical" evidence="1">
    <location>
        <begin position="405"/>
        <end position="424"/>
    </location>
</feature>
<feature type="transmembrane region" description="Helical" evidence="1">
    <location>
        <begin position="436"/>
        <end position="455"/>
    </location>
</feature>
<evidence type="ECO:0000256" key="1">
    <source>
        <dbReference type="SAM" id="Phobius"/>
    </source>
</evidence>
<feature type="transmembrane region" description="Helical" evidence="1">
    <location>
        <begin position="306"/>
        <end position="332"/>
    </location>
</feature>
<protein>
    <submittedName>
        <fullName evidence="2">Uncharacterized protein</fullName>
    </submittedName>
</protein>
<name>A0AA96DM80_9BACT</name>
<keyword evidence="1" id="KW-0472">Membrane</keyword>
<reference evidence="2" key="1">
    <citation type="submission" date="2023-09" db="EMBL/GenBank/DDBJ databases">
        <title>Arcobacter tbilisiensis sp. nov. isolated from chicken meat in Tbilisi, Georgia.</title>
        <authorList>
            <person name="Matthias R."/>
            <person name="Zautner A.E."/>
        </authorList>
    </citation>
    <scope>NUCLEOTIDE SEQUENCE</scope>
    <source>
        <strain evidence="2">LEO 52</strain>
    </source>
</reference>
<keyword evidence="1" id="KW-0812">Transmembrane</keyword>
<feature type="transmembrane region" description="Helical" evidence="1">
    <location>
        <begin position="352"/>
        <end position="369"/>
    </location>
</feature>
<feature type="transmembrane region" description="Helical" evidence="1">
    <location>
        <begin position="185"/>
        <end position="204"/>
    </location>
</feature>
<organism evidence="2">
    <name type="scientific">Arcobacter sp. AZ-2023</name>
    <dbReference type="NCBI Taxonomy" id="3074453"/>
    <lineage>
        <taxon>Bacteria</taxon>
        <taxon>Pseudomonadati</taxon>
        <taxon>Campylobacterota</taxon>
        <taxon>Epsilonproteobacteria</taxon>
        <taxon>Campylobacterales</taxon>
        <taxon>Arcobacteraceae</taxon>
        <taxon>Arcobacter</taxon>
    </lineage>
</organism>
<dbReference type="AlphaFoldDB" id="A0AA96DM80"/>